<evidence type="ECO:0000313" key="2">
    <source>
        <dbReference type="EMBL" id="EXL03385.1"/>
    </source>
</evidence>
<organism evidence="2 3">
    <name type="scientific">Aquamicrobium defluvii</name>
    <dbReference type="NCBI Taxonomy" id="69279"/>
    <lineage>
        <taxon>Bacteria</taxon>
        <taxon>Pseudomonadati</taxon>
        <taxon>Pseudomonadota</taxon>
        <taxon>Alphaproteobacteria</taxon>
        <taxon>Hyphomicrobiales</taxon>
        <taxon>Phyllobacteriaceae</taxon>
        <taxon>Aquamicrobium</taxon>
    </lineage>
</organism>
<feature type="domain" description="Phytase-like" evidence="1">
    <location>
        <begin position="125"/>
        <end position="376"/>
    </location>
</feature>
<comment type="caution">
    <text evidence="2">The sequence shown here is derived from an EMBL/GenBank/DDBJ whole genome shotgun (WGS) entry which is preliminary data.</text>
</comment>
<dbReference type="PIRSF" id="PIRSF031900">
    <property type="entry name" value="UCP031900"/>
    <property type="match status" value="1"/>
</dbReference>
<proteinExistence type="predicted"/>
<dbReference type="InterPro" id="IPR014567">
    <property type="entry name" value="UCP031900"/>
</dbReference>
<evidence type="ECO:0000259" key="1">
    <source>
        <dbReference type="Pfam" id="PF13449"/>
    </source>
</evidence>
<reference evidence="2 3" key="1">
    <citation type="submission" date="2014-02" db="EMBL/GenBank/DDBJ databases">
        <title>Aquamicrobium defluvii Genome sequencing.</title>
        <authorList>
            <person name="Wang X."/>
        </authorList>
    </citation>
    <scope>NUCLEOTIDE SEQUENCE [LARGE SCALE GENOMIC DNA]</scope>
    <source>
        <strain evidence="2 3">W13Z1</strain>
    </source>
</reference>
<dbReference type="Proteomes" id="UP000019849">
    <property type="component" value="Unassembled WGS sequence"/>
</dbReference>
<accession>A0A011V4K2</accession>
<sequence length="392" mass="43348">MPSCPLRGLLRGLLLALEHFCFSPNRRNALSLCFGRIYATPDVSIWLKNALTFCFYTIPEKPLRTFAGIALALLFSVPAFAEAASVQSVSVSSRQISGFHIGRDETRSDPLEFVGGLEMSAPTRAFGGISAMRFLSPGRDLVAVTDTGYWLFASIARDAAGRPAGLEQVRIQPMVDAAGRIFPEKGEMDAESLAVRDGEAIVGFERRHRISRFRLEPEDMKGPTGNIDFLVPTYELRQNRGFETLAFAPSSGPLRGALVAITEKSLDRQGNIFAAVTDRPRKGIFTVRRHDGFDITDGAFLPDGDLLLLERSYTIMSGVRMRLRRIAGDSIGKGALVDGPVLFQADMAWQIDNMEALDVWRRADGATMVSMMSDDNQSFLQRNLYLEFVLHE</sequence>
<dbReference type="HOGENOM" id="CLU_059147_0_0_5"/>
<protein>
    <submittedName>
        <fullName evidence="2">Signal peptide protein</fullName>
    </submittedName>
</protein>
<dbReference type="EMBL" id="JENY01000025">
    <property type="protein sequence ID" value="EXL03385.1"/>
    <property type="molecule type" value="Genomic_DNA"/>
</dbReference>
<dbReference type="InterPro" id="IPR027372">
    <property type="entry name" value="Phytase-like_dom"/>
</dbReference>
<dbReference type="STRING" id="69279.BG36_12205"/>
<gene>
    <name evidence="2" type="ORF">BG36_12205</name>
</gene>
<name>A0A011V4K2_9HYPH</name>
<evidence type="ECO:0000313" key="3">
    <source>
        <dbReference type="Proteomes" id="UP000019849"/>
    </source>
</evidence>
<dbReference type="PATRIC" id="fig|69279.3.peg.3531"/>
<dbReference type="eggNOG" id="COG4246">
    <property type="taxonomic scope" value="Bacteria"/>
</dbReference>
<dbReference type="Pfam" id="PF13449">
    <property type="entry name" value="Phytase-like"/>
    <property type="match status" value="1"/>
</dbReference>
<dbReference type="AlphaFoldDB" id="A0A011V4K2"/>